<organism evidence="1 2">
    <name type="scientific">Mucor circinelloides f. circinelloides (strain 1006PhL)</name>
    <name type="common">Mucormycosis agent</name>
    <name type="synonym">Calyptromyces circinelloides</name>
    <dbReference type="NCBI Taxonomy" id="1220926"/>
    <lineage>
        <taxon>Eukaryota</taxon>
        <taxon>Fungi</taxon>
        <taxon>Fungi incertae sedis</taxon>
        <taxon>Mucoromycota</taxon>
        <taxon>Mucoromycotina</taxon>
        <taxon>Mucoromycetes</taxon>
        <taxon>Mucorales</taxon>
        <taxon>Mucorineae</taxon>
        <taxon>Mucoraceae</taxon>
        <taxon>Mucor</taxon>
    </lineage>
</organism>
<dbReference type="Proteomes" id="UP000014254">
    <property type="component" value="Unassembled WGS sequence"/>
</dbReference>
<dbReference type="AlphaFoldDB" id="S2IZU3"/>
<evidence type="ECO:0000313" key="1">
    <source>
        <dbReference type="EMBL" id="EPB82824.1"/>
    </source>
</evidence>
<proteinExistence type="predicted"/>
<protein>
    <submittedName>
        <fullName evidence="1">Uncharacterized protein</fullName>
    </submittedName>
</protein>
<evidence type="ECO:0000313" key="2">
    <source>
        <dbReference type="Proteomes" id="UP000014254"/>
    </source>
</evidence>
<gene>
    <name evidence="1" type="ORF">HMPREF1544_10438</name>
</gene>
<reference evidence="2" key="1">
    <citation type="submission" date="2013-05" db="EMBL/GenBank/DDBJ databases">
        <title>The Genome sequence of Mucor circinelloides f. circinelloides 1006PhL.</title>
        <authorList>
            <consortium name="The Broad Institute Genomics Platform"/>
            <person name="Cuomo C."/>
            <person name="Earl A."/>
            <person name="Findley K."/>
            <person name="Lee S.C."/>
            <person name="Walker B."/>
            <person name="Young S."/>
            <person name="Zeng Q."/>
            <person name="Gargeya S."/>
            <person name="Fitzgerald M."/>
            <person name="Haas B."/>
            <person name="Abouelleil A."/>
            <person name="Allen A.W."/>
            <person name="Alvarado L."/>
            <person name="Arachchi H.M."/>
            <person name="Berlin A.M."/>
            <person name="Chapman S.B."/>
            <person name="Gainer-Dewar J."/>
            <person name="Goldberg J."/>
            <person name="Griggs A."/>
            <person name="Gujja S."/>
            <person name="Hansen M."/>
            <person name="Howarth C."/>
            <person name="Imamovic A."/>
            <person name="Ireland A."/>
            <person name="Larimer J."/>
            <person name="McCowan C."/>
            <person name="Murphy C."/>
            <person name="Pearson M."/>
            <person name="Poon T.W."/>
            <person name="Priest M."/>
            <person name="Roberts A."/>
            <person name="Saif S."/>
            <person name="Shea T."/>
            <person name="Sisk P."/>
            <person name="Sykes S."/>
            <person name="Wortman J."/>
            <person name="Nusbaum C."/>
            <person name="Birren B."/>
        </authorList>
    </citation>
    <scope>NUCLEOTIDE SEQUENCE [LARGE SCALE GENOMIC DNA]</scope>
    <source>
        <strain evidence="2">1006PhL</strain>
    </source>
</reference>
<keyword evidence="2" id="KW-1185">Reference proteome</keyword>
<dbReference type="InParanoid" id="S2IZU3"/>
<dbReference type="STRING" id="1220926.S2IZU3"/>
<accession>S2IZU3</accession>
<sequence>MSLKVGPSTAAAYRKSSKEWQDFCRENRHRYPVDFRLPLTVGPTEFVLAFFKEPVLKRTYRKSISIETNVRTQIALRNDENEKSELTLLEIAENAPSSKNSNKGVIDILLGVEALNYNHLSVSEEDQRDFRFDQESLKALLIDTTTLFSLFCSKNVADKMHIYDFSGHLIKSGTALAHKDAVFSSFFH</sequence>
<dbReference type="EMBL" id="KE124097">
    <property type="protein sequence ID" value="EPB82824.1"/>
    <property type="molecule type" value="Genomic_DNA"/>
</dbReference>
<dbReference type="OrthoDB" id="2409254at2759"/>
<dbReference type="VEuPathDB" id="FungiDB:HMPREF1544_10438"/>
<name>S2IZU3_MUCC1</name>